<proteinExistence type="predicted"/>
<evidence type="ECO:0000313" key="2">
    <source>
        <dbReference type="EMBL" id="EAU67329.1"/>
    </source>
</evidence>
<protein>
    <submittedName>
        <fullName evidence="2">Uncharacterized protein</fullName>
    </submittedName>
</protein>
<feature type="non-terminal residue" evidence="2">
    <location>
        <position position="1"/>
    </location>
</feature>
<dbReference type="AlphaFoldDB" id="Q095F0"/>
<feature type="region of interest" description="Disordered" evidence="1">
    <location>
        <begin position="122"/>
        <end position="160"/>
    </location>
</feature>
<accession>Q095F0</accession>
<feature type="compositionally biased region" description="Gly residues" evidence="1">
    <location>
        <begin position="77"/>
        <end position="87"/>
    </location>
</feature>
<dbReference type="Proteomes" id="UP000032702">
    <property type="component" value="Unassembled WGS sequence"/>
</dbReference>
<name>Q095F0_STIAD</name>
<dbReference type="EMBL" id="AAMD01000035">
    <property type="protein sequence ID" value="EAU67329.1"/>
    <property type="molecule type" value="Genomic_DNA"/>
</dbReference>
<reference evidence="2 3" key="1">
    <citation type="submission" date="2006-04" db="EMBL/GenBank/DDBJ databases">
        <authorList>
            <person name="Nierman W.C."/>
        </authorList>
    </citation>
    <scope>NUCLEOTIDE SEQUENCE [LARGE SCALE GENOMIC DNA]</scope>
    <source>
        <strain evidence="2 3">DW4/3-1</strain>
    </source>
</reference>
<comment type="caution">
    <text evidence="2">The sequence shown here is derived from an EMBL/GenBank/DDBJ whole genome shotgun (WGS) entry which is preliminary data.</text>
</comment>
<feature type="compositionally biased region" description="Low complexity" evidence="1">
    <location>
        <begin position="62"/>
        <end position="76"/>
    </location>
</feature>
<gene>
    <name evidence="2" type="ORF">STIAU_7029</name>
</gene>
<feature type="compositionally biased region" description="Polar residues" evidence="1">
    <location>
        <begin position="123"/>
        <end position="137"/>
    </location>
</feature>
<evidence type="ECO:0000256" key="1">
    <source>
        <dbReference type="SAM" id="MobiDB-lite"/>
    </source>
</evidence>
<sequence>LPASAGKSALCRSKQLAIRALARETTRCTSSRPKVTARAFAALDDAFAGEAGTFSGSGGGASTATAGGSATGAAATAGGGSGAGGNSGAVPGEGTLTGEGAGAGSIRAVTTGAAERRHVVNAAPNNKRPTAAPSATNRVPRPRPRDAPSRVACAPPAPSTKVCADTTEMVTLLRGGGGGVAAAWAFRVASAGMRVFSAKRSSPNWPRRYSTSWACVASGTWSASPRSRASANSPAVA</sequence>
<evidence type="ECO:0000313" key="3">
    <source>
        <dbReference type="Proteomes" id="UP000032702"/>
    </source>
</evidence>
<feature type="region of interest" description="Disordered" evidence="1">
    <location>
        <begin position="54"/>
        <end position="103"/>
    </location>
</feature>
<organism evidence="2 3">
    <name type="scientific">Stigmatella aurantiaca (strain DW4/3-1)</name>
    <dbReference type="NCBI Taxonomy" id="378806"/>
    <lineage>
        <taxon>Bacteria</taxon>
        <taxon>Pseudomonadati</taxon>
        <taxon>Myxococcota</taxon>
        <taxon>Myxococcia</taxon>
        <taxon>Myxococcales</taxon>
        <taxon>Cystobacterineae</taxon>
        <taxon>Archangiaceae</taxon>
        <taxon>Stigmatella</taxon>
    </lineage>
</organism>